<dbReference type="PANTHER" id="PTHR30287">
    <property type="entry name" value="MEMBRANE COMPONENT OF PREDICTED ABC SUPERFAMILY METABOLITE UPTAKE TRANSPORTER"/>
    <property type="match status" value="1"/>
</dbReference>
<reference evidence="8" key="2">
    <citation type="journal article" date="2021" name="PeerJ">
        <title>Extensive microbial diversity within the chicken gut microbiome revealed by metagenomics and culture.</title>
        <authorList>
            <person name="Gilroy R."/>
            <person name="Ravi A."/>
            <person name="Getino M."/>
            <person name="Pursley I."/>
            <person name="Horton D.L."/>
            <person name="Alikhan N.F."/>
            <person name="Baker D."/>
            <person name="Gharbi K."/>
            <person name="Hall N."/>
            <person name="Watson M."/>
            <person name="Adriaenssens E.M."/>
            <person name="Foster-Nyarko E."/>
            <person name="Jarju S."/>
            <person name="Secka A."/>
            <person name="Antonio M."/>
            <person name="Oren A."/>
            <person name="Chaudhuri R.R."/>
            <person name="La Ragione R."/>
            <person name="Hildebrand F."/>
            <person name="Pallen M.J."/>
        </authorList>
    </citation>
    <scope>NUCLEOTIDE SEQUENCE</scope>
    <source>
        <strain evidence="8">CHK195-12923</strain>
    </source>
</reference>
<evidence type="ECO:0000259" key="7">
    <source>
        <dbReference type="Pfam" id="PF02687"/>
    </source>
</evidence>
<evidence type="ECO:0000313" key="9">
    <source>
        <dbReference type="Proteomes" id="UP000824110"/>
    </source>
</evidence>
<evidence type="ECO:0000313" key="8">
    <source>
        <dbReference type="EMBL" id="HIU61689.1"/>
    </source>
</evidence>
<feature type="domain" description="ABC3 transporter permease C-terminal" evidence="7">
    <location>
        <begin position="366"/>
        <end position="474"/>
    </location>
</feature>
<feature type="transmembrane region" description="Helical" evidence="6">
    <location>
        <begin position="827"/>
        <end position="848"/>
    </location>
</feature>
<dbReference type="InterPro" id="IPR038766">
    <property type="entry name" value="Membrane_comp_ABC_pdt"/>
</dbReference>
<evidence type="ECO:0000256" key="4">
    <source>
        <dbReference type="ARBA" id="ARBA00022989"/>
    </source>
</evidence>
<keyword evidence="2" id="KW-1003">Cell membrane</keyword>
<proteinExistence type="predicted"/>
<dbReference type="PANTHER" id="PTHR30287:SF1">
    <property type="entry name" value="INNER MEMBRANE PROTEIN"/>
    <property type="match status" value="1"/>
</dbReference>
<dbReference type="InterPro" id="IPR003838">
    <property type="entry name" value="ABC3_permease_C"/>
</dbReference>
<feature type="transmembrane region" description="Helical" evidence="6">
    <location>
        <begin position="771"/>
        <end position="793"/>
    </location>
</feature>
<feature type="domain" description="ABC3 transporter permease C-terminal" evidence="7">
    <location>
        <begin position="777"/>
        <end position="894"/>
    </location>
</feature>
<dbReference type="AlphaFoldDB" id="A0A9D1MJZ0"/>
<evidence type="ECO:0000256" key="5">
    <source>
        <dbReference type="ARBA" id="ARBA00023136"/>
    </source>
</evidence>
<reference evidence="8" key="1">
    <citation type="submission" date="2020-10" db="EMBL/GenBank/DDBJ databases">
        <authorList>
            <person name="Gilroy R."/>
        </authorList>
    </citation>
    <scope>NUCLEOTIDE SEQUENCE</scope>
    <source>
        <strain evidence="8">CHK195-12923</strain>
    </source>
</reference>
<comment type="caution">
    <text evidence="8">The sequence shown here is derived from an EMBL/GenBank/DDBJ whole genome shotgun (WGS) entry which is preliminary data.</text>
</comment>
<name>A0A9D1MJZ0_9FIRM</name>
<feature type="transmembrane region" description="Helical" evidence="6">
    <location>
        <begin position="363"/>
        <end position="383"/>
    </location>
</feature>
<evidence type="ECO:0000256" key="1">
    <source>
        <dbReference type="ARBA" id="ARBA00004651"/>
    </source>
</evidence>
<keyword evidence="4 6" id="KW-1133">Transmembrane helix</keyword>
<dbReference type="GO" id="GO:0005886">
    <property type="term" value="C:plasma membrane"/>
    <property type="evidence" value="ECO:0007669"/>
    <property type="project" value="UniProtKB-SubCell"/>
</dbReference>
<dbReference type="Proteomes" id="UP000824110">
    <property type="component" value="Unassembled WGS sequence"/>
</dbReference>
<keyword evidence="3 6" id="KW-0812">Transmembrane</keyword>
<keyword evidence="5 6" id="KW-0472">Membrane</keyword>
<sequence length="903" mass="99282">MKKFTKNIVKEFKHSFGRFLAIMAIIALGVGFLIGISQATPDMKTSMSDFLFENEAYDVDIKSAYGLTLSDIEGIAAVQDDDGEDVVSAYMPAVTSSVMASIDGAKASAVNLIGLDFSVVSGDSVRDGKSAYLNHMTLLEGSFPHEGLKDADGNEIPLSQQVVAERSNNYFAEVEVGDRISLSSEIDTSSSTYGDIYAQKQFTVVGIVSSPDYFYRDAREITTIGTGVVNLVIYGNYTPSDEVENDVYDLTKPNTPFYALNLSLLGKPIREESILYTDLWVQIAGVEDYEHFYTDYKDYVLNRAAFIEDLGAQINAAINADIESNTLIGGMLPANATWYVLDRGSTNVSYVSFDMNVEKVEDIAGVFPIFFIVVAALVALTSMTRMVEQDRMQIGTLKALGYKEGTIMIKYLVYCILACLIGVVVGILLGFSIMPSIFWNAYKTMYFLPSLYLGFSWYIALAVVFGSLAIIIAVTMFACRATTKERPSVLMQPKAPKPGKRILLERCTPIWKHITFRWKATIRNIFRYKKNMVLTIVSVLGCTALILTGFGLGDSVAAVTDLQYSRIVFYDTSISHNAAQEGAEDGELAAYLNSLDAADYTDVYTENGQLAIGDGETRSRESVDLYAVADEEVFSQFVSLHIRGSGKRIDLSQGGIVVPENIATVYDLSAGDDITYVTAGRVTLNLKILAVCENYTGSNVYMSASAFSDAVAQAGGTVDTSPNTYLVIYGYGSDTERMDEDAQRLLSDTSVTGVEFTYTTVQTFSSINQTMSFVILILVVCAGALAAIVLYNLTNINIDERRKEIATLRVLGYTKWEVAGYIYRESIILTIVGALFGLLVGWLLHMFIIGRVSSVWMMFGTAISPLSYLWAFLITIGFAIVVYAFMLIKLYRINMAESLKSNE</sequence>
<feature type="transmembrane region" description="Helical" evidence="6">
    <location>
        <begin position="455"/>
        <end position="478"/>
    </location>
</feature>
<gene>
    <name evidence="8" type="ORF">IAB69_03470</name>
</gene>
<protein>
    <submittedName>
        <fullName evidence="8">ABC transporter permease</fullName>
    </submittedName>
</protein>
<comment type="subcellular location">
    <subcellularLocation>
        <location evidence="1">Cell membrane</location>
        <topology evidence="1">Multi-pass membrane protein</topology>
    </subcellularLocation>
</comment>
<feature type="transmembrane region" description="Helical" evidence="6">
    <location>
        <begin position="411"/>
        <end position="435"/>
    </location>
</feature>
<evidence type="ECO:0000256" key="6">
    <source>
        <dbReference type="SAM" id="Phobius"/>
    </source>
</evidence>
<dbReference type="Pfam" id="PF02687">
    <property type="entry name" value="FtsX"/>
    <property type="match status" value="2"/>
</dbReference>
<accession>A0A9D1MJZ0</accession>
<evidence type="ECO:0000256" key="2">
    <source>
        <dbReference type="ARBA" id="ARBA00022475"/>
    </source>
</evidence>
<organism evidence="8 9">
    <name type="scientific">Candidatus Coproplasma excrementigallinarum</name>
    <dbReference type="NCBI Taxonomy" id="2840747"/>
    <lineage>
        <taxon>Bacteria</taxon>
        <taxon>Bacillati</taxon>
        <taxon>Bacillota</taxon>
        <taxon>Clostridia</taxon>
        <taxon>Eubacteriales</taxon>
        <taxon>Candidatus Coproplasma</taxon>
    </lineage>
</organism>
<dbReference type="EMBL" id="DVNE01000034">
    <property type="protein sequence ID" value="HIU61689.1"/>
    <property type="molecule type" value="Genomic_DNA"/>
</dbReference>
<feature type="transmembrane region" description="Helical" evidence="6">
    <location>
        <begin position="868"/>
        <end position="891"/>
    </location>
</feature>
<feature type="transmembrane region" description="Helical" evidence="6">
    <location>
        <begin position="532"/>
        <end position="553"/>
    </location>
</feature>
<evidence type="ECO:0000256" key="3">
    <source>
        <dbReference type="ARBA" id="ARBA00022692"/>
    </source>
</evidence>